<dbReference type="Proteomes" id="UP000193498">
    <property type="component" value="Unassembled WGS sequence"/>
</dbReference>
<reference evidence="2 3" key="1">
    <citation type="submission" date="2016-07" db="EMBL/GenBank/DDBJ databases">
        <title>Pervasive Adenine N6-methylation of Active Genes in Fungi.</title>
        <authorList>
            <consortium name="DOE Joint Genome Institute"/>
            <person name="Mondo S.J."/>
            <person name="Dannebaum R.O."/>
            <person name="Kuo R.C."/>
            <person name="Labutti K."/>
            <person name="Haridas S."/>
            <person name="Kuo A."/>
            <person name="Salamov A."/>
            <person name="Ahrendt S.R."/>
            <person name="Lipzen A."/>
            <person name="Sullivan W."/>
            <person name="Andreopoulos W.B."/>
            <person name="Clum A."/>
            <person name="Lindquist E."/>
            <person name="Daum C."/>
            <person name="Ramamoorthy G.K."/>
            <person name="Gryganskyi A."/>
            <person name="Culley D."/>
            <person name="Magnuson J.K."/>
            <person name="James T.Y."/>
            <person name="O'Malley M.A."/>
            <person name="Stajich J.E."/>
            <person name="Spatafora J.W."/>
            <person name="Visel A."/>
            <person name="Grigoriev I.V."/>
        </authorList>
    </citation>
    <scope>NUCLEOTIDE SEQUENCE [LARGE SCALE GENOMIC DNA]</scope>
    <source>
        <strain evidence="2 3">CBS 931.73</strain>
    </source>
</reference>
<proteinExistence type="predicted"/>
<feature type="region of interest" description="Disordered" evidence="1">
    <location>
        <begin position="136"/>
        <end position="166"/>
    </location>
</feature>
<keyword evidence="3" id="KW-1185">Reference proteome</keyword>
<comment type="caution">
    <text evidence="2">The sequence shown here is derived from an EMBL/GenBank/DDBJ whole genome shotgun (WGS) entry which is preliminary data.</text>
</comment>
<dbReference type="InParanoid" id="A0A1Y1YUR3"/>
<organism evidence="2 3">
    <name type="scientific">Basidiobolus meristosporus CBS 931.73</name>
    <dbReference type="NCBI Taxonomy" id="1314790"/>
    <lineage>
        <taxon>Eukaryota</taxon>
        <taxon>Fungi</taxon>
        <taxon>Fungi incertae sedis</taxon>
        <taxon>Zoopagomycota</taxon>
        <taxon>Entomophthoromycotina</taxon>
        <taxon>Basidiobolomycetes</taxon>
        <taxon>Basidiobolales</taxon>
        <taxon>Basidiobolaceae</taxon>
        <taxon>Basidiobolus</taxon>
    </lineage>
</organism>
<evidence type="ECO:0000313" key="3">
    <source>
        <dbReference type="Proteomes" id="UP000193498"/>
    </source>
</evidence>
<feature type="region of interest" description="Disordered" evidence="1">
    <location>
        <begin position="1"/>
        <end position="22"/>
    </location>
</feature>
<dbReference type="AlphaFoldDB" id="A0A1Y1YUR3"/>
<feature type="region of interest" description="Disordered" evidence="1">
    <location>
        <begin position="205"/>
        <end position="226"/>
    </location>
</feature>
<evidence type="ECO:0000313" key="2">
    <source>
        <dbReference type="EMBL" id="ORY01782.1"/>
    </source>
</evidence>
<evidence type="ECO:0000256" key="1">
    <source>
        <dbReference type="SAM" id="MobiDB-lite"/>
    </source>
</evidence>
<gene>
    <name evidence="2" type="ORF">K493DRAFT_388267</name>
</gene>
<protein>
    <submittedName>
        <fullName evidence="2">Uncharacterized protein</fullName>
    </submittedName>
</protein>
<feature type="compositionally biased region" description="Polar residues" evidence="1">
    <location>
        <begin position="148"/>
        <end position="158"/>
    </location>
</feature>
<sequence length="324" mass="37182">MYIKTPKVDTDDSERDGLGSMYDHSRTHLRKKLKQLKPQLARRVDLLLSPGFGNSNSPAVSSSKSSKFRRFTDHFQTKVLHKKTPKRTISAPTLVVASSSMDAIPIRFPARELALSQRPVSDGWRRDMYSLPRSTHHTYASRMHQRKQTSTLLPNTTGRPKKTKDVERSLTLSSFREAYRPVHSVSVARRGKRSHDSISLYSRSATEVEDLPTKSSPVSVNGPRGEYGATKRAVERGIYPVNPTQEDRKRYHQDGSFELETQQSSYRSSIYDLYNYEDQECKWTLAKEKQKAREADEYETDSMDVQYTTLPMLLEELRKLSITT</sequence>
<dbReference type="EMBL" id="MCFE01000065">
    <property type="protein sequence ID" value="ORY01782.1"/>
    <property type="molecule type" value="Genomic_DNA"/>
</dbReference>
<accession>A0A1Y1YUR3</accession>
<feature type="compositionally biased region" description="Basic and acidic residues" evidence="1">
    <location>
        <begin position="1"/>
        <end position="10"/>
    </location>
</feature>
<name>A0A1Y1YUR3_9FUNG</name>